<feature type="region of interest" description="Disordered" evidence="2">
    <location>
        <begin position="319"/>
        <end position="358"/>
    </location>
</feature>
<dbReference type="CTD" id="395"/>
<feature type="domain" description="Rho-GAP" evidence="3">
    <location>
        <begin position="398"/>
        <end position="597"/>
    </location>
</feature>
<dbReference type="InterPro" id="IPR008936">
    <property type="entry name" value="Rho_GTPase_activation_prot"/>
</dbReference>
<feature type="region of interest" description="Disordered" evidence="2">
    <location>
        <begin position="810"/>
        <end position="835"/>
    </location>
</feature>
<feature type="compositionally biased region" description="Low complexity" evidence="2">
    <location>
        <begin position="12"/>
        <end position="26"/>
    </location>
</feature>
<feature type="compositionally biased region" description="Low complexity" evidence="2">
    <location>
        <begin position="909"/>
        <end position="918"/>
    </location>
</feature>
<feature type="region of interest" description="Disordered" evidence="2">
    <location>
        <begin position="861"/>
        <end position="945"/>
    </location>
</feature>
<dbReference type="Proteomes" id="UP000515202">
    <property type="component" value="Unplaced"/>
</dbReference>
<feature type="compositionally biased region" description="Polar residues" evidence="2">
    <location>
        <begin position="814"/>
        <end position="824"/>
    </location>
</feature>
<dbReference type="InterPro" id="IPR037863">
    <property type="entry name" value="RHOGAP6/36"/>
</dbReference>
<dbReference type="GO" id="GO:0007165">
    <property type="term" value="P:signal transduction"/>
    <property type="evidence" value="ECO:0007669"/>
    <property type="project" value="InterPro"/>
</dbReference>
<dbReference type="PANTHER" id="PTHR12635">
    <property type="entry name" value="RHO-GTPASE-ACTIVATING PROTEIN 6 FAMILY MEMBER"/>
    <property type="match status" value="1"/>
</dbReference>
<dbReference type="InterPro" id="IPR000198">
    <property type="entry name" value="RhoGAP_dom"/>
</dbReference>
<proteinExistence type="predicted"/>
<gene>
    <name evidence="5" type="primary">ARHGAP6</name>
</gene>
<sequence>MSAQSLLHSVFSCSSPASGGAASAKGFSKRKLRQTRSLDPALIGGCGGEAGAEGGSQGATGGRVSSPLPAAEAPGTRAASYPRGPHPRANRLPPPRPLCSSFSMPSTPQEKSPSGSFHFDYEVPLGRSGLKKSMAWDLPSVLAGPGSGRSAILCSSGGGSNGIFTSPRRWLQQRKFQSPPNSHGHPYVVWKSEGDFTWNSMSGRSVRLRSVPIQSLSELERARLQEVAFYQLQQDCDLSCQITIPKDGQKRKKSLRKKLDSLGKEKNKDREFVPQAFGMPLSQVIANDRAYKLKQDLQRDEQKDASDFVASLLPFGNKRQNKELSSSNSSLSSTSETPNESTSPNTPEPAPRARRRGAMSVDSITDLDDNQSRLLEALQLSLPAEAQNKKEKARDKKLSLNPIYRQVPRLVDSCCQHLEKHGLQTVGIFRVGSSKKRVRQVSKKPPDSGHIPSWKLKKESETREGASPPSLNGASFPVYLERLFLPRSVLQPEEQLGTLQLLIYLLPPCNCDTLHRLLQFLAIVARHANDNISKDGQEVTGNKMTSLNLATIFGPNLLHKQKLSDKEFSVQSSARAEESTAIIAVVQKMIENYEALFMVPPDLQNEVLISLLETDPDVVDYLLRRKASQSSSPDMLRSEVSFSVGGRHSSTDSNKASSGDLSPYDNNSPVLSERSLLAMQEEAARGGSEKLYKGPEQYMLVGHLPSLKSRESSPGPRLGKDTSEEPFNIWGTWHSTLKSGSKDPGMTGSYGDFFESSSPLRPGPCSLSQGNLSPDWPQWQGSPTELDSGTQVIRRTQTTATITECRAHPPVSRVCSTSPTQGGSRRSGLATPKSEQYLTLNSAEDLAESMLDAAWLQSRAKPLHQRPRESARHDKRPPPPYPGPGKQALASAHQPAEPPLWRRQRPEEGSGSALEEGSQTAEREHQAAQQELSSACLSPAGDQNSKALGEASWLDWQRERWQIWELLSTDNPDALPETLV</sequence>
<dbReference type="GeneID" id="105294039"/>
<dbReference type="Pfam" id="PF00620">
    <property type="entry name" value="RhoGAP"/>
    <property type="match status" value="2"/>
</dbReference>
<protein>
    <submittedName>
        <fullName evidence="5">Rho GTPase-activating protein 6</fullName>
    </submittedName>
</protein>
<evidence type="ECO:0000313" key="5">
    <source>
        <dbReference type="RefSeq" id="XP_023388112.1"/>
    </source>
</evidence>
<dbReference type="RefSeq" id="XP_023388112.1">
    <property type="nucleotide sequence ID" value="XM_023532344.1"/>
</dbReference>
<dbReference type="Gene3D" id="1.10.555.10">
    <property type="entry name" value="Rho GTPase activation protein"/>
    <property type="match status" value="2"/>
</dbReference>
<dbReference type="PROSITE" id="PS50238">
    <property type="entry name" value="RHOGAP"/>
    <property type="match status" value="1"/>
</dbReference>
<dbReference type="KEGG" id="pvp:105294039"/>
<dbReference type="SMART" id="SM00324">
    <property type="entry name" value="RhoGAP"/>
    <property type="match status" value="1"/>
</dbReference>
<dbReference type="OrthoDB" id="10024839at2759"/>
<feature type="compositionally biased region" description="Low complexity" evidence="2">
    <location>
        <begin position="323"/>
        <end position="345"/>
    </location>
</feature>
<keyword evidence="4" id="KW-1185">Reference proteome</keyword>
<organism evidence="4 5">
    <name type="scientific">Pteropus vampyrus</name>
    <name type="common">Large flying fox</name>
    <dbReference type="NCBI Taxonomy" id="132908"/>
    <lineage>
        <taxon>Eukaryota</taxon>
        <taxon>Metazoa</taxon>
        <taxon>Chordata</taxon>
        <taxon>Craniata</taxon>
        <taxon>Vertebrata</taxon>
        <taxon>Euteleostomi</taxon>
        <taxon>Mammalia</taxon>
        <taxon>Eutheria</taxon>
        <taxon>Laurasiatheria</taxon>
        <taxon>Chiroptera</taxon>
        <taxon>Yinpterochiroptera</taxon>
        <taxon>Pteropodoidea</taxon>
        <taxon>Pteropodidae</taxon>
        <taxon>Pteropodinae</taxon>
        <taxon>Pteropus</taxon>
    </lineage>
</organism>
<dbReference type="PANTHER" id="PTHR12635:SF6">
    <property type="entry name" value="RHO GTPASE-ACTIVATING PROTEIN 6"/>
    <property type="match status" value="1"/>
</dbReference>
<feature type="region of interest" description="Disordered" evidence="2">
    <location>
        <begin position="706"/>
        <end position="757"/>
    </location>
</feature>
<dbReference type="AlphaFoldDB" id="A0A6P6CKY6"/>
<keyword evidence="1" id="KW-0343">GTPase activation</keyword>
<feature type="compositionally biased region" description="Polar residues" evidence="2">
    <location>
        <begin position="100"/>
        <end position="115"/>
    </location>
</feature>
<feature type="compositionally biased region" description="Gly residues" evidence="2">
    <location>
        <begin position="44"/>
        <end position="61"/>
    </location>
</feature>
<reference evidence="5" key="1">
    <citation type="submission" date="2025-08" db="UniProtKB">
        <authorList>
            <consortium name="RefSeq"/>
        </authorList>
    </citation>
    <scope>IDENTIFICATION</scope>
    <source>
        <tissue evidence="5">Kidney</tissue>
    </source>
</reference>
<evidence type="ECO:0000259" key="3">
    <source>
        <dbReference type="PROSITE" id="PS50238"/>
    </source>
</evidence>
<feature type="region of interest" description="Disordered" evidence="2">
    <location>
        <begin position="634"/>
        <end position="669"/>
    </location>
</feature>
<feature type="compositionally biased region" description="Polar residues" evidence="2">
    <location>
        <begin position="651"/>
        <end position="669"/>
    </location>
</feature>
<dbReference type="SUPFAM" id="SSF48350">
    <property type="entry name" value="GTPase activation domain, GAP"/>
    <property type="match status" value="1"/>
</dbReference>
<dbReference type="GO" id="GO:0005096">
    <property type="term" value="F:GTPase activator activity"/>
    <property type="evidence" value="ECO:0007669"/>
    <property type="project" value="UniProtKB-KW"/>
</dbReference>
<evidence type="ECO:0000313" key="4">
    <source>
        <dbReference type="Proteomes" id="UP000515202"/>
    </source>
</evidence>
<feature type="region of interest" description="Disordered" evidence="2">
    <location>
        <begin position="437"/>
        <end position="470"/>
    </location>
</feature>
<dbReference type="GO" id="GO:0016004">
    <property type="term" value="F:phospholipase activator activity"/>
    <property type="evidence" value="ECO:0007669"/>
    <property type="project" value="TreeGrafter"/>
</dbReference>
<accession>A0A6P6CKY6</accession>
<feature type="compositionally biased region" description="Polar residues" evidence="2">
    <location>
        <begin position="927"/>
        <end position="945"/>
    </location>
</feature>
<name>A0A6P6CKY6_PTEVA</name>
<evidence type="ECO:0000256" key="2">
    <source>
        <dbReference type="SAM" id="MobiDB-lite"/>
    </source>
</evidence>
<evidence type="ECO:0000256" key="1">
    <source>
        <dbReference type="ARBA" id="ARBA00022468"/>
    </source>
</evidence>
<feature type="region of interest" description="Disordered" evidence="2">
    <location>
        <begin position="1"/>
        <end position="118"/>
    </location>
</feature>
<dbReference type="GO" id="GO:0043274">
    <property type="term" value="F:phospholipase binding"/>
    <property type="evidence" value="ECO:0007669"/>
    <property type="project" value="TreeGrafter"/>
</dbReference>